<dbReference type="PANTHER" id="PTHR30629:SF2">
    <property type="entry name" value="PROPHAGE INTEGRASE INTS-RELATED"/>
    <property type="match status" value="1"/>
</dbReference>
<dbReference type="GO" id="GO:0046718">
    <property type="term" value="P:symbiont entry into host cell"/>
    <property type="evidence" value="ECO:0007669"/>
    <property type="project" value="UniProtKB-KW"/>
</dbReference>
<dbReference type="InterPro" id="IPR044068">
    <property type="entry name" value="CB"/>
</dbReference>
<dbReference type="InterPro" id="IPR010998">
    <property type="entry name" value="Integrase_recombinase_N"/>
</dbReference>
<dbReference type="PROSITE" id="PS51900">
    <property type="entry name" value="CB"/>
    <property type="match status" value="1"/>
</dbReference>
<evidence type="ECO:0000256" key="2">
    <source>
        <dbReference type="ARBA" id="ARBA00016082"/>
    </source>
</evidence>
<comment type="similarity">
    <text evidence="1">Belongs to the 'phage' integrase family.</text>
</comment>
<dbReference type="Gene3D" id="3.30.160.390">
    <property type="entry name" value="Integrase, DNA-binding domain"/>
    <property type="match status" value="1"/>
</dbReference>
<evidence type="ECO:0000256" key="7">
    <source>
        <dbReference type="ARBA" id="ARBA00023296"/>
    </source>
</evidence>
<evidence type="ECO:0000256" key="9">
    <source>
        <dbReference type="PROSITE-ProRule" id="PRU01248"/>
    </source>
</evidence>
<keyword evidence="7" id="KW-1160">Virus entry into host cell</keyword>
<dbReference type="Gene3D" id="1.10.150.130">
    <property type="match status" value="1"/>
</dbReference>
<evidence type="ECO:0000259" key="10">
    <source>
        <dbReference type="PROSITE" id="PS51898"/>
    </source>
</evidence>
<proteinExistence type="inferred from homology"/>
<comment type="function">
    <text evidence="8">Integrase is necessary for integration of the phage into the host genome by site-specific recombination. In conjunction with excisionase, integrase is also necessary for excision of the prophage from the host genome.</text>
</comment>
<evidence type="ECO:0000256" key="1">
    <source>
        <dbReference type="ARBA" id="ARBA00008857"/>
    </source>
</evidence>
<feature type="domain" description="Core-binding (CB)" evidence="11">
    <location>
        <begin position="100"/>
        <end position="182"/>
    </location>
</feature>
<protein>
    <recommendedName>
        <fullName evidence="2">Integrase</fullName>
    </recommendedName>
</protein>
<dbReference type="Pfam" id="PF00589">
    <property type="entry name" value="Phage_integrase"/>
    <property type="match status" value="1"/>
</dbReference>
<dbReference type="InterPro" id="IPR011010">
    <property type="entry name" value="DNA_brk_join_enz"/>
</dbReference>
<dbReference type="GO" id="GO:0003677">
    <property type="term" value="F:DNA binding"/>
    <property type="evidence" value="ECO:0007669"/>
    <property type="project" value="UniProtKB-UniRule"/>
</dbReference>
<name>A0AAU8KWS9_9VIRU</name>
<evidence type="ECO:0000256" key="3">
    <source>
        <dbReference type="ARBA" id="ARBA00022908"/>
    </source>
</evidence>
<dbReference type="EMBL" id="PP813864">
    <property type="protein sequence ID" value="XCN26709.1"/>
    <property type="molecule type" value="Genomic_DNA"/>
</dbReference>
<evidence type="ECO:0000256" key="5">
    <source>
        <dbReference type="ARBA" id="ARBA00023172"/>
    </source>
</evidence>
<dbReference type="SUPFAM" id="SSF56349">
    <property type="entry name" value="DNA breaking-rejoining enzymes"/>
    <property type="match status" value="1"/>
</dbReference>
<dbReference type="PROSITE" id="PS51898">
    <property type="entry name" value="TYR_RECOMBINASE"/>
    <property type="match status" value="1"/>
</dbReference>
<evidence type="ECO:0000256" key="8">
    <source>
        <dbReference type="ARBA" id="ARBA00049605"/>
    </source>
</evidence>
<dbReference type="GO" id="GO:0044826">
    <property type="term" value="P:viral genome integration into host DNA"/>
    <property type="evidence" value="ECO:0007669"/>
    <property type="project" value="UniProtKB-KW"/>
</dbReference>
<dbReference type="GO" id="GO:0075713">
    <property type="term" value="P:establishment of integrated proviral latency"/>
    <property type="evidence" value="ECO:0007669"/>
    <property type="project" value="UniProtKB-KW"/>
</dbReference>
<feature type="domain" description="Tyr recombinase" evidence="10">
    <location>
        <begin position="206"/>
        <end position="382"/>
    </location>
</feature>
<dbReference type="InterPro" id="IPR053876">
    <property type="entry name" value="Phage_int_M"/>
</dbReference>
<evidence type="ECO:0000313" key="12">
    <source>
        <dbReference type="EMBL" id="XCN26709.1"/>
    </source>
</evidence>
<dbReference type="Gene3D" id="1.10.443.10">
    <property type="entry name" value="Intergrase catalytic core"/>
    <property type="match status" value="1"/>
</dbReference>
<dbReference type="Pfam" id="PF13356">
    <property type="entry name" value="Arm-DNA-bind_3"/>
    <property type="match status" value="1"/>
</dbReference>
<dbReference type="InterPro" id="IPR038488">
    <property type="entry name" value="Integrase_DNA-bd_sf"/>
</dbReference>
<organism evidence="12">
    <name type="scientific">Pseudomonas phage vB_PaeP_FBPa42</name>
    <dbReference type="NCBI Taxonomy" id="3231240"/>
    <lineage>
        <taxon>Viruses</taxon>
    </lineage>
</organism>
<dbReference type="Pfam" id="PF22022">
    <property type="entry name" value="Phage_int_M"/>
    <property type="match status" value="1"/>
</dbReference>
<keyword evidence="4 9" id="KW-0238">DNA-binding</keyword>
<keyword evidence="6" id="KW-1179">Viral genome integration</keyword>
<accession>A0AAU8KWS9</accession>
<dbReference type="PANTHER" id="PTHR30629">
    <property type="entry name" value="PROPHAGE INTEGRASE"/>
    <property type="match status" value="1"/>
</dbReference>
<evidence type="ECO:0000256" key="6">
    <source>
        <dbReference type="ARBA" id="ARBA00023195"/>
    </source>
</evidence>
<sequence length="411" mass="47284">MKRSDIKRRPLSDTVLSSLEPEAKEYREKYGVDRIYLVVSPNGRKRWEMRHKKPDGKWSWLGLGGYPDVSAKRAREKALEILGMASDGVDPFEKKSRRVDLFRDVAEEWYQRKSDQGRAELTLRKMRMYLDKDILPAIGSKPLSSISRADCKALQQSVEARGAEVAAKKIRGWLNEIFDYAIAHDLIEDNPAVNLRAIAKVAPKEKQFPHLLEEELPDFLRAMRNAPARIKVRTAVWMLLLTASRPHMVRSARWEDIDLDEATWRIPADVMKMDREHVTPLPRQVVAMLREIREVTGRSQWVFPGDGAKTAYLSHIAINRTVHAIGYKGRMTGHGSRHTASTLLREHGWPRDYVETQLAHKEKGVAGVYNKAMYLPQRAVMMQWYADYIEALEAGMTPEMREALEARVVRF</sequence>
<evidence type="ECO:0000259" key="11">
    <source>
        <dbReference type="PROSITE" id="PS51900"/>
    </source>
</evidence>
<keyword evidence="5" id="KW-0233">DNA recombination</keyword>
<evidence type="ECO:0000256" key="4">
    <source>
        <dbReference type="ARBA" id="ARBA00023125"/>
    </source>
</evidence>
<reference evidence="12" key="1">
    <citation type="submission" date="2024-05" db="EMBL/GenBank/DDBJ databases">
        <title>Defense systems in Pseudomonas aeruginosa.</title>
        <authorList>
            <person name="van den Berg D.F."/>
            <person name="Costa R.A."/>
        </authorList>
    </citation>
    <scope>NUCLEOTIDE SEQUENCE</scope>
</reference>
<dbReference type="InterPro" id="IPR025166">
    <property type="entry name" value="Integrase_DNA_bind_dom"/>
</dbReference>
<dbReference type="InterPro" id="IPR013762">
    <property type="entry name" value="Integrase-like_cat_sf"/>
</dbReference>
<dbReference type="GO" id="GO:0006310">
    <property type="term" value="P:DNA recombination"/>
    <property type="evidence" value="ECO:0007669"/>
    <property type="project" value="UniProtKB-KW"/>
</dbReference>
<dbReference type="GO" id="GO:0015074">
    <property type="term" value="P:DNA integration"/>
    <property type="evidence" value="ECO:0007669"/>
    <property type="project" value="UniProtKB-KW"/>
</dbReference>
<dbReference type="InterPro" id="IPR050808">
    <property type="entry name" value="Phage_Integrase"/>
</dbReference>
<dbReference type="CDD" id="cd00801">
    <property type="entry name" value="INT_P4_C"/>
    <property type="match status" value="1"/>
</dbReference>
<dbReference type="InterPro" id="IPR002104">
    <property type="entry name" value="Integrase_catalytic"/>
</dbReference>
<keyword evidence="3" id="KW-0229">DNA integration</keyword>